<dbReference type="Pfam" id="PF07973">
    <property type="entry name" value="tRNA_SAD"/>
    <property type="match status" value="1"/>
</dbReference>
<comment type="cofactor">
    <cofactor evidence="1">
        <name>Zn(2+)</name>
        <dbReference type="ChEBI" id="CHEBI:29105"/>
    </cofactor>
</comment>
<evidence type="ECO:0000256" key="1">
    <source>
        <dbReference type="ARBA" id="ARBA00001947"/>
    </source>
</evidence>
<dbReference type="InterPro" id="IPR012947">
    <property type="entry name" value="tRNA_SAD"/>
</dbReference>
<organism evidence="6">
    <name type="scientific">marine metagenome</name>
    <dbReference type="NCBI Taxonomy" id="408172"/>
    <lineage>
        <taxon>unclassified sequences</taxon>
        <taxon>metagenomes</taxon>
        <taxon>ecological metagenomes</taxon>
    </lineage>
</organism>
<evidence type="ECO:0000256" key="2">
    <source>
        <dbReference type="ARBA" id="ARBA00004496"/>
    </source>
</evidence>
<sequence>MQEKLHMSRHPGTDPPPFEARIEGFEGSNVLLESTYCYPRGGGQPGDTGLLTSKSAESAIHEVLPGNMILHPVDDPDLFQTGDTVTCQIDVERRNGHALMHTAQHIVSALAEDLWGAETVGNQLTVENSRVDLLFEDKGVFNPDDLVEATNSVISSNISVNVHEWDRSRILDHEQMRHTKFMHRIPSSITELRVVEIEGVDLCPCAGTHVSNTLMIPQIKFLGKKNKGKGRIRFSYIFE</sequence>
<evidence type="ECO:0000256" key="3">
    <source>
        <dbReference type="ARBA" id="ARBA00022723"/>
    </source>
</evidence>
<dbReference type="AlphaFoldDB" id="A0A382HRK0"/>
<dbReference type="PROSITE" id="PS50860">
    <property type="entry name" value="AA_TRNA_LIGASE_II_ALA"/>
    <property type="match status" value="1"/>
</dbReference>
<feature type="domain" description="Alanyl-transfer RNA synthetases family profile" evidence="5">
    <location>
        <begin position="1"/>
        <end position="239"/>
    </location>
</feature>
<dbReference type="GO" id="GO:0004813">
    <property type="term" value="F:alanine-tRNA ligase activity"/>
    <property type="evidence" value="ECO:0007669"/>
    <property type="project" value="InterPro"/>
</dbReference>
<evidence type="ECO:0000313" key="6">
    <source>
        <dbReference type="EMBL" id="SVB89722.1"/>
    </source>
</evidence>
<dbReference type="Gene3D" id="3.30.980.10">
    <property type="entry name" value="Threonyl-trna Synthetase, Chain A, domain 2"/>
    <property type="match status" value="1"/>
</dbReference>
<dbReference type="SMART" id="SM00863">
    <property type="entry name" value="tRNA_SAD"/>
    <property type="match status" value="1"/>
</dbReference>
<dbReference type="GO" id="GO:0005524">
    <property type="term" value="F:ATP binding"/>
    <property type="evidence" value="ECO:0007669"/>
    <property type="project" value="InterPro"/>
</dbReference>
<comment type="subcellular location">
    <subcellularLocation>
        <location evidence="2">Cytoplasm</location>
    </subcellularLocation>
</comment>
<dbReference type="GO" id="GO:0005737">
    <property type="term" value="C:cytoplasm"/>
    <property type="evidence" value="ECO:0007669"/>
    <property type="project" value="UniProtKB-SubCell"/>
</dbReference>
<dbReference type="EMBL" id="UINC01062780">
    <property type="protein sequence ID" value="SVB89722.1"/>
    <property type="molecule type" value="Genomic_DNA"/>
</dbReference>
<dbReference type="GO" id="GO:0046872">
    <property type="term" value="F:metal ion binding"/>
    <property type="evidence" value="ECO:0007669"/>
    <property type="project" value="UniProtKB-KW"/>
</dbReference>
<dbReference type="InterPro" id="IPR009000">
    <property type="entry name" value="Transl_B-barrel_sf"/>
</dbReference>
<dbReference type="Pfam" id="PF01411">
    <property type="entry name" value="tRNA-synt_2c"/>
    <property type="match status" value="1"/>
</dbReference>
<dbReference type="Gene3D" id="2.40.30.130">
    <property type="match status" value="1"/>
</dbReference>
<protein>
    <recommendedName>
        <fullName evidence="5">Alanyl-transfer RNA synthetases family profile domain-containing protein</fullName>
    </recommendedName>
</protein>
<evidence type="ECO:0000256" key="4">
    <source>
        <dbReference type="ARBA" id="ARBA00022833"/>
    </source>
</evidence>
<dbReference type="InterPro" id="IPR051335">
    <property type="entry name" value="Alanyl-tRNA_Editing_Enzymes"/>
</dbReference>
<gene>
    <name evidence="6" type="ORF">METZ01_LOCUS242576</name>
</gene>
<reference evidence="6" key="1">
    <citation type="submission" date="2018-05" db="EMBL/GenBank/DDBJ databases">
        <authorList>
            <person name="Lanie J.A."/>
            <person name="Ng W.-L."/>
            <person name="Kazmierczak K.M."/>
            <person name="Andrzejewski T.M."/>
            <person name="Davidsen T.M."/>
            <person name="Wayne K.J."/>
            <person name="Tettelin H."/>
            <person name="Glass J.I."/>
            <person name="Rusch D."/>
            <person name="Podicherti R."/>
            <person name="Tsui H.-C.T."/>
            <person name="Winkler M.E."/>
        </authorList>
    </citation>
    <scope>NUCLEOTIDE SEQUENCE</scope>
</reference>
<name>A0A382HRK0_9ZZZZ</name>
<proteinExistence type="predicted"/>
<dbReference type="PANTHER" id="PTHR43462:SF1">
    <property type="entry name" value="ALANYL-TRNA EDITING PROTEIN AARSD1"/>
    <property type="match status" value="1"/>
</dbReference>
<keyword evidence="3" id="KW-0479">Metal-binding</keyword>
<dbReference type="GO" id="GO:0003676">
    <property type="term" value="F:nucleic acid binding"/>
    <property type="evidence" value="ECO:0007669"/>
    <property type="project" value="InterPro"/>
</dbReference>
<accession>A0A382HRK0</accession>
<keyword evidence="4" id="KW-0862">Zinc</keyword>
<dbReference type="InterPro" id="IPR018163">
    <property type="entry name" value="Thr/Ala-tRNA-synth_IIc_edit"/>
</dbReference>
<dbReference type="SUPFAM" id="SSF50447">
    <property type="entry name" value="Translation proteins"/>
    <property type="match status" value="1"/>
</dbReference>
<dbReference type="GO" id="GO:0002161">
    <property type="term" value="F:aminoacyl-tRNA deacylase activity"/>
    <property type="evidence" value="ECO:0007669"/>
    <property type="project" value="UniProtKB-ARBA"/>
</dbReference>
<evidence type="ECO:0000259" key="5">
    <source>
        <dbReference type="PROSITE" id="PS50860"/>
    </source>
</evidence>
<dbReference type="InterPro" id="IPR018164">
    <property type="entry name" value="Ala-tRNA-synth_IIc_N"/>
</dbReference>
<dbReference type="PANTHER" id="PTHR43462">
    <property type="entry name" value="ALANYL-TRNA EDITING PROTEIN"/>
    <property type="match status" value="1"/>
</dbReference>
<dbReference type="SUPFAM" id="SSF55186">
    <property type="entry name" value="ThrRS/AlaRS common domain"/>
    <property type="match status" value="1"/>
</dbReference>
<dbReference type="GO" id="GO:0006419">
    <property type="term" value="P:alanyl-tRNA aminoacylation"/>
    <property type="evidence" value="ECO:0007669"/>
    <property type="project" value="InterPro"/>
</dbReference>
<dbReference type="InterPro" id="IPR018165">
    <property type="entry name" value="Ala-tRNA-synth_IIc_core"/>
</dbReference>